<dbReference type="RefSeq" id="XP_041219803.1">
    <property type="nucleotide sequence ID" value="XM_041368142.1"/>
</dbReference>
<dbReference type="InterPro" id="IPR040976">
    <property type="entry name" value="Pkinase_fungal"/>
</dbReference>
<organism evidence="2 3">
    <name type="scientific">Suillus fuscotomentosus</name>
    <dbReference type="NCBI Taxonomy" id="1912939"/>
    <lineage>
        <taxon>Eukaryota</taxon>
        <taxon>Fungi</taxon>
        <taxon>Dikarya</taxon>
        <taxon>Basidiomycota</taxon>
        <taxon>Agaricomycotina</taxon>
        <taxon>Agaricomycetes</taxon>
        <taxon>Agaricomycetidae</taxon>
        <taxon>Boletales</taxon>
        <taxon>Suillineae</taxon>
        <taxon>Suillaceae</taxon>
        <taxon>Suillus</taxon>
    </lineage>
</organism>
<protein>
    <recommendedName>
        <fullName evidence="1">Fungal-type protein kinase domain-containing protein</fullName>
    </recommendedName>
</protein>
<dbReference type="EMBL" id="JABBWK010000083">
    <property type="protein sequence ID" value="KAG1894227.1"/>
    <property type="molecule type" value="Genomic_DNA"/>
</dbReference>
<dbReference type="AlphaFoldDB" id="A0AAD4DUQ6"/>
<gene>
    <name evidence="2" type="ORF">F5891DRAFT_1195511</name>
</gene>
<dbReference type="Pfam" id="PF17667">
    <property type="entry name" value="Pkinase_fungal"/>
    <property type="match status" value="2"/>
</dbReference>
<reference evidence="2" key="1">
    <citation type="journal article" date="2020" name="New Phytol.">
        <title>Comparative genomics reveals dynamic genome evolution in host specialist ectomycorrhizal fungi.</title>
        <authorList>
            <person name="Lofgren L.A."/>
            <person name="Nguyen N.H."/>
            <person name="Vilgalys R."/>
            <person name="Ruytinx J."/>
            <person name="Liao H.L."/>
            <person name="Branco S."/>
            <person name="Kuo A."/>
            <person name="LaButti K."/>
            <person name="Lipzen A."/>
            <person name="Andreopoulos W."/>
            <person name="Pangilinan J."/>
            <person name="Riley R."/>
            <person name="Hundley H."/>
            <person name="Na H."/>
            <person name="Barry K."/>
            <person name="Grigoriev I.V."/>
            <person name="Stajich J.E."/>
            <person name="Kennedy P.G."/>
        </authorList>
    </citation>
    <scope>NUCLEOTIDE SEQUENCE</scope>
    <source>
        <strain evidence="2">FC203</strain>
    </source>
</reference>
<feature type="domain" description="Fungal-type protein kinase" evidence="1">
    <location>
        <begin position="454"/>
        <end position="513"/>
    </location>
</feature>
<dbReference type="PANTHER" id="PTHR38248:SF2">
    <property type="entry name" value="FUNK1 11"/>
    <property type="match status" value="1"/>
</dbReference>
<keyword evidence="3" id="KW-1185">Reference proteome</keyword>
<dbReference type="PANTHER" id="PTHR38248">
    <property type="entry name" value="FUNK1 6"/>
    <property type="match status" value="1"/>
</dbReference>
<evidence type="ECO:0000313" key="2">
    <source>
        <dbReference type="EMBL" id="KAG1894227.1"/>
    </source>
</evidence>
<feature type="domain" description="Fungal-type protein kinase" evidence="1">
    <location>
        <begin position="199"/>
        <end position="452"/>
    </location>
</feature>
<comment type="caution">
    <text evidence="2">The sequence shown here is derived from an EMBL/GenBank/DDBJ whole genome shotgun (WGS) entry which is preliminary data.</text>
</comment>
<dbReference type="Proteomes" id="UP001195769">
    <property type="component" value="Unassembled WGS sequence"/>
</dbReference>
<name>A0AAD4DUQ6_9AGAM</name>
<dbReference type="GeneID" id="64662440"/>
<evidence type="ECO:0000259" key="1">
    <source>
        <dbReference type="Pfam" id="PF17667"/>
    </source>
</evidence>
<accession>A0AAD4DUQ6</accession>
<proteinExistence type="predicted"/>
<sequence length="723" mass="80805">MNIVPDLAVPAKCTPTAETAALPIAEGPYLVPDDVINTPIKRESSTMLPFTTLTRCRHETIQAMGKEMKGYFVGPMPVEDFLQEFLPTCQIPDYDPSSLTSAVGAFSDMLSVRNEEHAYIPFINAIKPFAPQLSFVDTHIFNIKPDICVYPDGCAPSSHNCNVSTTEIIVKFKWSYSHDAFCNPSGVDSIVSKMNRGMDTLGQITSYAAAQLGTQFRTHTFSLLIVHDHARIIRWDREGAIVTSTIDYNNEPYLADFFHRYAQASPEMCGVDTSVTLAGDEEADLARSQLNIPSTTRMFKLDIPSVEGPGSLTLIIPQPLTRSYSPVGCWTRACPAFDLLNKKVIMFKDSWQVSLPNVLSEGETYKLLHSHNVSNITNCIAYHDIPPSIAQQSTQTAKFGCTKWATPHLPLTPHILHRLALNIVGEKLTDFESSRQLILAVRDALIAHKEAFELAKGYLIDWDLAKLINIQGPQQTTRTGTWQFMSAYLIEHKYAIHSVKDDLESSFYVVLWMALMYKETYMDIICWTSLATQVFETNPGSSSKADWLIRRSNLLNIMFVDCKPLDGLIHALAEFFSHRYTQITDHQQMIFDKFRLAYEKAMREVPITQDLLIAAHGIMTDSPVYKKEMDMKVLDSHDTVIDIFNKQLDLSGWPVKDATVLQKLKHEEKYKLGLFTKSQSLLGSGVEVTLSGKRCRLDNADADDGDGDCSSLTGLGGALTSLP</sequence>
<evidence type="ECO:0000313" key="3">
    <source>
        <dbReference type="Proteomes" id="UP001195769"/>
    </source>
</evidence>